<organism evidence="1 2">
    <name type="scientific">Bodo saltans</name>
    <name type="common">Flagellated protozoan</name>
    <dbReference type="NCBI Taxonomy" id="75058"/>
    <lineage>
        <taxon>Eukaryota</taxon>
        <taxon>Discoba</taxon>
        <taxon>Euglenozoa</taxon>
        <taxon>Kinetoplastea</taxon>
        <taxon>Metakinetoplastina</taxon>
        <taxon>Eubodonida</taxon>
        <taxon>Bodonidae</taxon>
        <taxon>Bodo</taxon>
    </lineage>
</organism>
<accession>A0A0S4JC75</accession>
<reference evidence="2" key="1">
    <citation type="submission" date="2015-09" db="EMBL/GenBank/DDBJ databases">
        <authorList>
            <consortium name="Pathogen Informatics"/>
        </authorList>
    </citation>
    <scope>NUCLEOTIDE SEQUENCE [LARGE SCALE GENOMIC DNA]</scope>
    <source>
        <strain evidence="2">Lake Konstanz</strain>
    </source>
</reference>
<gene>
    <name evidence="1" type="ORF">BSAL_01450</name>
</gene>
<name>A0A0S4JC75_BODSA</name>
<dbReference type="EMBL" id="CYKH01001586">
    <property type="protein sequence ID" value="CUG87749.1"/>
    <property type="molecule type" value="Genomic_DNA"/>
</dbReference>
<sequence>SLCARTALRICQSQMIDLQALSRGKHETFIYLERLVKADFNGTRDAVGAWARSPRKPVPMVIARGILEPLIDGLTCRPGRFDVLFLELVDLENPSRERWWRDSLTLLRRSLQEDIASVVQVAEHRYEELVWCEIANLLNAGELKAGMPSPAVWWAKNSPLMFVTKWFEDSRRIDLALRFAQDWGLGWADDM</sequence>
<feature type="non-terminal residue" evidence="1">
    <location>
        <position position="1"/>
    </location>
</feature>
<keyword evidence="2" id="KW-1185">Reference proteome</keyword>
<proteinExistence type="predicted"/>
<dbReference type="AlphaFoldDB" id="A0A0S4JC75"/>
<dbReference type="VEuPathDB" id="TriTrypDB:BSAL_01450"/>
<evidence type="ECO:0000313" key="2">
    <source>
        <dbReference type="Proteomes" id="UP000051952"/>
    </source>
</evidence>
<protein>
    <submittedName>
        <fullName evidence="1">Uncharacterized protein</fullName>
    </submittedName>
</protein>
<evidence type="ECO:0000313" key="1">
    <source>
        <dbReference type="EMBL" id="CUG87749.1"/>
    </source>
</evidence>
<dbReference type="Proteomes" id="UP000051952">
    <property type="component" value="Unassembled WGS sequence"/>
</dbReference>